<dbReference type="Proteomes" id="UP000271241">
    <property type="component" value="Unassembled WGS sequence"/>
</dbReference>
<accession>A0A4V1IWX0</accession>
<evidence type="ECO:0000313" key="2">
    <source>
        <dbReference type="EMBL" id="RKP09029.1"/>
    </source>
</evidence>
<protein>
    <submittedName>
        <fullName evidence="2">Uncharacterized protein</fullName>
    </submittedName>
</protein>
<dbReference type="AlphaFoldDB" id="A0A4V1IWX0"/>
<dbReference type="InterPro" id="IPR011990">
    <property type="entry name" value="TPR-like_helical_dom_sf"/>
</dbReference>
<gene>
    <name evidence="2" type="ORF">THASP1DRAFT_29180</name>
</gene>
<sequence length="243" mass="26258">MADSTNSALPSEATHTEERQETVAGSAAEDQPATAAADEITPATDVETAPVEAMLTEEELQEVVARVEALKKDGNDAFGHARYDDAKEKYREGIQLCPSQQRPELAAVLWANLAACELKQEQAAEAARSCDNALELHPAYAKARLRRAQANERVGSYVALKSALADYEQVKEESPDLAAACNAALARLPAKIKVQEEREKEEMMGKLKDLGNTILGKFGLSLDNFQMTPNGGEGGGYSMSFKQ</sequence>
<dbReference type="OrthoDB" id="1872379at2759"/>
<evidence type="ECO:0000256" key="1">
    <source>
        <dbReference type="SAM" id="MobiDB-lite"/>
    </source>
</evidence>
<dbReference type="PANTHER" id="PTHR46014:SF1">
    <property type="entry name" value="TETRATRICOPEPTIDE REPEAT PROTEIN 1"/>
    <property type="match status" value="1"/>
</dbReference>
<dbReference type="Gene3D" id="1.25.40.10">
    <property type="entry name" value="Tetratricopeptide repeat domain"/>
    <property type="match status" value="1"/>
</dbReference>
<dbReference type="SMART" id="SM00028">
    <property type="entry name" value="TPR"/>
    <property type="match status" value="3"/>
</dbReference>
<dbReference type="EMBL" id="KZ992548">
    <property type="protein sequence ID" value="RKP09029.1"/>
    <property type="molecule type" value="Genomic_DNA"/>
</dbReference>
<dbReference type="InterPro" id="IPR052769">
    <property type="entry name" value="TPR_domain_protein"/>
</dbReference>
<proteinExistence type="predicted"/>
<reference evidence="3" key="1">
    <citation type="journal article" date="2018" name="Nat. Microbiol.">
        <title>Leveraging single-cell genomics to expand the fungal tree of life.</title>
        <authorList>
            <person name="Ahrendt S.R."/>
            <person name="Quandt C.A."/>
            <person name="Ciobanu D."/>
            <person name="Clum A."/>
            <person name="Salamov A."/>
            <person name="Andreopoulos B."/>
            <person name="Cheng J.F."/>
            <person name="Woyke T."/>
            <person name="Pelin A."/>
            <person name="Henrissat B."/>
            <person name="Reynolds N.K."/>
            <person name="Benny G.L."/>
            <person name="Smith M.E."/>
            <person name="James T.Y."/>
            <person name="Grigoriev I.V."/>
        </authorList>
    </citation>
    <scope>NUCLEOTIDE SEQUENCE [LARGE SCALE GENOMIC DNA]</scope>
    <source>
        <strain evidence="3">RSA 1356</strain>
    </source>
</reference>
<feature type="region of interest" description="Disordered" evidence="1">
    <location>
        <begin position="1"/>
        <end position="50"/>
    </location>
</feature>
<organism evidence="2 3">
    <name type="scientific">Thamnocephalis sphaerospora</name>
    <dbReference type="NCBI Taxonomy" id="78915"/>
    <lineage>
        <taxon>Eukaryota</taxon>
        <taxon>Fungi</taxon>
        <taxon>Fungi incertae sedis</taxon>
        <taxon>Zoopagomycota</taxon>
        <taxon>Zoopagomycotina</taxon>
        <taxon>Zoopagomycetes</taxon>
        <taxon>Zoopagales</taxon>
        <taxon>Sigmoideomycetaceae</taxon>
        <taxon>Thamnocephalis</taxon>
    </lineage>
</organism>
<dbReference type="PANTHER" id="PTHR46014">
    <property type="entry name" value="TETRATRICOPEPTIDE REPEAT PROTEIN 1"/>
    <property type="match status" value="1"/>
</dbReference>
<keyword evidence="3" id="KW-1185">Reference proteome</keyword>
<evidence type="ECO:0000313" key="3">
    <source>
        <dbReference type="Proteomes" id="UP000271241"/>
    </source>
</evidence>
<name>A0A4V1IWX0_9FUNG</name>
<dbReference type="SUPFAM" id="SSF48452">
    <property type="entry name" value="TPR-like"/>
    <property type="match status" value="1"/>
</dbReference>
<dbReference type="InterPro" id="IPR019734">
    <property type="entry name" value="TPR_rpt"/>
</dbReference>
<feature type="compositionally biased region" description="Low complexity" evidence="1">
    <location>
        <begin position="27"/>
        <end position="39"/>
    </location>
</feature>